<protein>
    <submittedName>
        <fullName evidence="2">Uncharacterized protein</fullName>
    </submittedName>
</protein>
<dbReference type="EMBL" id="AAYA01000003">
    <property type="protein sequence ID" value="EBA09117.1"/>
    <property type="molecule type" value="Genomic_DNA"/>
</dbReference>
<dbReference type="AlphaFoldDB" id="A3K002"/>
<reference evidence="2 3" key="1">
    <citation type="submission" date="2006-06" db="EMBL/GenBank/DDBJ databases">
        <authorList>
            <person name="Moran M.A."/>
            <person name="Ferriera S."/>
            <person name="Johnson J."/>
            <person name="Kravitz S."/>
            <person name="Beeson K."/>
            <person name="Sutton G."/>
            <person name="Rogers Y.-H."/>
            <person name="Friedman R."/>
            <person name="Frazier M."/>
            <person name="Venter J.C."/>
        </authorList>
    </citation>
    <scope>NUCLEOTIDE SEQUENCE [LARGE SCALE GENOMIC DNA]</scope>
    <source>
        <strain evidence="2 3">E-37</strain>
    </source>
</reference>
<keyword evidence="3" id="KW-1185">Reference proteome</keyword>
<sequence length="195" mass="20795">MRVPFGIFVAVTLGLAGTGVAEQHGQQRPATQLESVRSDEAPPTPPAPELCAALEEVDRETVRDAASQQAYDYLSLRCLAPGPRVPPRSSAGDSATRADPAPPRSQTALERCNKGGFLSTGSYFFATQAEQDACEALYERRKTALVDLEALRGTLEETQPALAVRIDEIIDTAANDPSAANDLLRRLLGGAPPPR</sequence>
<gene>
    <name evidence="2" type="ORF">SSE37_22784</name>
</gene>
<evidence type="ECO:0000256" key="1">
    <source>
        <dbReference type="SAM" id="MobiDB-lite"/>
    </source>
</evidence>
<accession>A3K002</accession>
<comment type="caution">
    <text evidence="2">The sequence shown here is derived from an EMBL/GenBank/DDBJ whole genome shotgun (WGS) entry which is preliminary data.</text>
</comment>
<feature type="region of interest" description="Disordered" evidence="1">
    <location>
        <begin position="82"/>
        <end position="107"/>
    </location>
</feature>
<feature type="region of interest" description="Disordered" evidence="1">
    <location>
        <begin position="22"/>
        <end position="48"/>
    </location>
</feature>
<feature type="compositionally biased region" description="Polar residues" evidence="1">
    <location>
        <begin position="24"/>
        <end position="35"/>
    </location>
</feature>
<evidence type="ECO:0000313" key="2">
    <source>
        <dbReference type="EMBL" id="EBA09117.1"/>
    </source>
</evidence>
<dbReference type="Proteomes" id="UP000005713">
    <property type="component" value="Unassembled WGS sequence"/>
</dbReference>
<proteinExistence type="predicted"/>
<organism evidence="2 3">
    <name type="scientific">Sagittula stellata (strain ATCC 700073 / DSM 11524 / E-37)</name>
    <dbReference type="NCBI Taxonomy" id="388399"/>
    <lineage>
        <taxon>Bacteria</taxon>
        <taxon>Pseudomonadati</taxon>
        <taxon>Pseudomonadota</taxon>
        <taxon>Alphaproteobacteria</taxon>
        <taxon>Rhodobacterales</taxon>
        <taxon>Roseobacteraceae</taxon>
        <taxon>Sagittula</taxon>
    </lineage>
</organism>
<evidence type="ECO:0000313" key="3">
    <source>
        <dbReference type="Proteomes" id="UP000005713"/>
    </source>
</evidence>
<dbReference type="RefSeq" id="WP_005856504.1">
    <property type="nucleotide sequence ID" value="NZ_AAYA01000003.1"/>
</dbReference>
<name>A3K002_SAGS3</name>